<comment type="caution">
    <text evidence="3">The sequence shown here is derived from an EMBL/GenBank/DDBJ whole genome shotgun (WGS) entry which is preliminary data.</text>
</comment>
<keyword evidence="4" id="KW-1185">Reference proteome</keyword>
<name>A0A397NV56_9SPHN</name>
<feature type="chain" id="PRO_5017485556" description="DUF2946 family protein" evidence="2">
    <location>
        <begin position="21"/>
        <end position="106"/>
    </location>
</feature>
<evidence type="ECO:0000313" key="4">
    <source>
        <dbReference type="Proteomes" id="UP000266568"/>
    </source>
</evidence>
<gene>
    <name evidence="3" type="ORF">DFR49_3491</name>
</gene>
<feature type="signal peptide" evidence="2">
    <location>
        <begin position="1"/>
        <end position="20"/>
    </location>
</feature>
<dbReference type="AlphaFoldDB" id="A0A397NV56"/>
<organism evidence="3 4">
    <name type="scientific">Hephaestia caeni</name>
    <dbReference type="NCBI Taxonomy" id="645617"/>
    <lineage>
        <taxon>Bacteria</taxon>
        <taxon>Pseudomonadati</taxon>
        <taxon>Pseudomonadota</taxon>
        <taxon>Alphaproteobacteria</taxon>
        <taxon>Sphingomonadales</taxon>
        <taxon>Sphingomonadaceae</taxon>
        <taxon>Hephaestia</taxon>
    </lineage>
</organism>
<dbReference type="RefSeq" id="WP_119036892.1">
    <property type="nucleotide sequence ID" value="NZ_QXDC01000004.1"/>
</dbReference>
<reference evidence="3 4" key="1">
    <citation type="submission" date="2018-08" db="EMBL/GenBank/DDBJ databases">
        <title>Genomic Encyclopedia of Type Strains, Phase IV (KMG-IV): sequencing the most valuable type-strain genomes for metagenomic binning, comparative biology and taxonomic classification.</title>
        <authorList>
            <person name="Goeker M."/>
        </authorList>
    </citation>
    <scope>NUCLEOTIDE SEQUENCE [LARGE SCALE GENOMIC DNA]</scope>
    <source>
        <strain evidence="3 4">DSM 25527</strain>
    </source>
</reference>
<keyword evidence="2" id="KW-0732">Signal</keyword>
<dbReference type="Proteomes" id="UP000266568">
    <property type="component" value="Unassembled WGS sequence"/>
</dbReference>
<dbReference type="OrthoDB" id="7572884at2"/>
<feature type="region of interest" description="Disordered" evidence="1">
    <location>
        <begin position="27"/>
        <end position="48"/>
    </location>
</feature>
<evidence type="ECO:0008006" key="5">
    <source>
        <dbReference type="Google" id="ProtNLM"/>
    </source>
</evidence>
<evidence type="ECO:0000256" key="1">
    <source>
        <dbReference type="SAM" id="MobiDB-lite"/>
    </source>
</evidence>
<sequence length="106" mass="10692">MIARLLLVLLLAGLALPATATMPCHDGAPPPMAGMTHHAPATSDVPTTPAKAMPAHLCIGCVPPSSWRAGTIAAPLLPPMTLGGRPLRALIAGPPLAPEPPPPRLA</sequence>
<protein>
    <recommendedName>
        <fullName evidence="5">DUF2946 family protein</fullName>
    </recommendedName>
</protein>
<proteinExistence type="predicted"/>
<accession>A0A397NV56</accession>
<evidence type="ECO:0000256" key="2">
    <source>
        <dbReference type="SAM" id="SignalP"/>
    </source>
</evidence>
<evidence type="ECO:0000313" key="3">
    <source>
        <dbReference type="EMBL" id="RIA37604.1"/>
    </source>
</evidence>
<dbReference type="EMBL" id="QXDC01000004">
    <property type="protein sequence ID" value="RIA37604.1"/>
    <property type="molecule type" value="Genomic_DNA"/>
</dbReference>